<dbReference type="AlphaFoldDB" id="A0A0A9BL82"/>
<reference evidence="1" key="1">
    <citation type="submission" date="2014-09" db="EMBL/GenBank/DDBJ databases">
        <authorList>
            <person name="Magalhaes I.L.F."/>
            <person name="Oliveira U."/>
            <person name="Santos F.R."/>
            <person name="Vidigal T.H.D.A."/>
            <person name="Brescovit A.D."/>
            <person name="Santos A.J."/>
        </authorList>
    </citation>
    <scope>NUCLEOTIDE SEQUENCE</scope>
    <source>
        <tissue evidence="1">Shoot tissue taken approximately 20 cm above the soil surface</tissue>
    </source>
</reference>
<evidence type="ECO:0000313" key="1">
    <source>
        <dbReference type="EMBL" id="JAD60027.1"/>
    </source>
</evidence>
<accession>A0A0A9BL82</accession>
<name>A0A0A9BL82_ARUDO</name>
<organism evidence="1">
    <name type="scientific">Arundo donax</name>
    <name type="common">Giant reed</name>
    <name type="synonym">Donax arundinaceus</name>
    <dbReference type="NCBI Taxonomy" id="35708"/>
    <lineage>
        <taxon>Eukaryota</taxon>
        <taxon>Viridiplantae</taxon>
        <taxon>Streptophyta</taxon>
        <taxon>Embryophyta</taxon>
        <taxon>Tracheophyta</taxon>
        <taxon>Spermatophyta</taxon>
        <taxon>Magnoliopsida</taxon>
        <taxon>Liliopsida</taxon>
        <taxon>Poales</taxon>
        <taxon>Poaceae</taxon>
        <taxon>PACMAD clade</taxon>
        <taxon>Arundinoideae</taxon>
        <taxon>Arundineae</taxon>
        <taxon>Arundo</taxon>
    </lineage>
</organism>
<protein>
    <submittedName>
        <fullName evidence="1">Uncharacterized protein</fullName>
    </submittedName>
</protein>
<proteinExistence type="predicted"/>
<dbReference type="EMBL" id="GBRH01237868">
    <property type="protein sequence ID" value="JAD60027.1"/>
    <property type="molecule type" value="Transcribed_RNA"/>
</dbReference>
<sequence length="25" mass="3158">MTRMMLKFQSHSSLIYKIQCKMCWY</sequence>
<reference evidence="1" key="2">
    <citation type="journal article" date="2015" name="Data Brief">
        <title>Shoot transcriptome of the giant reed, Arundo donax.</title>
        <authorList>
            <person name="Barrero R.A."/>
            <person name="Guerrero F.D."/>
            <person name="Moolhuijzen P."/>
            <person name="Goolsby J.A."/>
            <person name="Tidwell J."/>
            <person name="Bellgard S.E."/>
            <person name="Bellgard M.I."/>
        </authorList>
    </citation>
    <scope>NUCLEOTIDE SEQUENCE</scope>
    <source>
        <tissue evidence="1">Shoot tissue taken approximately 20 cm above the soil surface</tissue>
    </source>
</reference>